<feature type="transmembrane region" description="Helical" evidence="1">
    <location>
        <begin position="20"/>
        <end position="39"/>
    </location>
</feature>
<dbReference type="RefSeq" id="WP_145853276.1">
    <property type="nucleotide sequence ID" value="NZ_RPFW01000002.1"/>
</dbReference>
<reference evidence="2 3" key="1">
    <citation type="submission" date="2018-11" db="EMBL/GenBank/DDBJ databases">
        <title>Trebonia kvetii gen.nov., sp.nov., a novel acidophilic actinobacterium, and proposal of the new actinobacterial family Treboniaceae fam. nov.</title>
        <authorList>
            <person name="Rapoport D."/>
            <person name="Sagova-Mareckova M."/>
            <person name="Sedlacek I."/>
            <person name="Provaznik J."/>
            <person name="Kralova S."/>
            <person name="Pavlinic D."/>
            <person name="Benes V."/>
            <person name="Kopecky J."/>
        </authorList>
    </citation>
    <scope>NUCLEOTIDE SEQUENCE [LARGE SCALE GENOMIC DNA]</scope>
    <source>
        <strain evidence="2 3">15Tr583</strain>
    </source>
</reference>
<keyword evidence="1" id="KW-0812">Transmembrane</keyword>
<keyword evidence="3" id="KW-1185">Reference proteome</keyword>
<keyword evidence="1" id="KW-0472">Membrane</keyword>
<name>A0A6P2C4Z9_9ACTN</name>
<evidence type="ECO:0000256" key="1">
    <source>
        <dbReference type="SAM" id="Phobius"/>
    </source>
</evidence>
<dbReference type="AlphaFoldDB" id="A0A6P2C4Z9"/>
<organism evidence="2 3">
    <name type="scientific">Trebonia kvetii</name>
    <dbReference type="NCBI Taxonomy" id="2480626"/>
    <lineage>
        <taxon>Bacteria</taxon>
        <taxon>Bacillati</taxon>
        <taxon>Actinomycetota</taxon>
        <taxon>Actinomycetes</taxon>
        <taxon>Streptosporangiales</taxon>
        <taxon>Treboniaceae</taxon>
        <taxon>Trebonia</taxon>
    </lineage>
</organism>
<proteinExistence type="predicted"/>
<dbReference type="EMBL" id="RPFW01000002">
    <property type="protein sequence ID" value="TVZ05575.1"/>
    <property type="molecule type" value="Genomic_DNA"/>
</dbReference>
<sequence>MDARDAQYTESRVRLLVRSLLRALLFCSASGSCLFGSLLPPCVASRGVDEALPRLVWWRAGARAGVQAAEAFANRSPVS</sequence>
<accession>A0A6P2C4Z9</accession>
<dbReference type="Proteomes" id="UP000460272">
    <property type="component" value="Unassembled WGS sequence"/>
</dbReference>
<comment type="caution">
    <text evidence="2">The sequence shown here is derived from an EMBL/GenBank/DDBJ whole genome shotgun (WGS) entry which is preliminary data.</text>
</comment>
<dbReference type="PROSITE" id="PS51257">
    <property type="entry name" value="PROKAR_LIPOPROTEIN"/>
    <property type="match status" value="1"/>
</dbReference>
<evidence type="ECO:0000313" key="2">
    <source>
        <dbReference type="EMBL" id="TVZ05575.1"/>
    </source>
</evidence>
<evidence type="ECO:0000313" key="3">
    <source>
        <dbReference type="Proteomes" id="UP000460272"/>
    </source>
</evidence>
<keyword evidence="1" id="KW-1133">Transmembrane helix</keyword>
<gene>
    <name evidence="2" type="ORF">EAS64_13730</name>
</gene>
<protein>
    <submittedName>
        <fullName evidence="2">Uncharacterized protein</fullName>
    </submittedName>
</protein>